<feature type="domain" description="HTH lacI-type" evidence="4">
    <location>
        <begin position="1"/>
        <end position="55"/>
    </location>
</feature>
<dbReference type="SUPFAM" id="SSF47413">
    <property type="entry name" value="lambda repressor-like DNA-binding domains"/>
    <property type="match status" value="1"/>
</dbReference>
<dbReference type="InterPro" id="IPR046335">
    <property type="entry name" value="LacI/GalR-like_sensor"/>
</dbReference>
<keyword evidence="6" id="KW-1185">Reference proteome</keyword>
<comment type="caution">
    <text evidence="5">The sequence shown here is derived from an EMBL/GenBank/DDBJ whole genome shotgun (WGS) entry which is preliminary data.</text>
</comment>
<evidence type="ECO:0000256" key="2">
    <source>
        <dbReference type="ARBA" id="ARBA00023125"/>
    </source>
</evidence>
<keyword evidence="3" id="KW-0804">Transcription</keyword>
<dbReference type="GO" id="GO:0000976">
    <property type="term" value="F:transcription cis-regulatory region binding"/>
    <property type="evidence" value="ECO:0007669"/>
    <property type="project" value="TreeGrafter"/>
</dbReference>
<evidence type="ECO:0000256" key="1">
    <source>
        <dbReference type="ARBA" id="ARBA00023015"/>
    </source>
</evidence>
<dbReference type="InterPro" id="IPR010982">
    <property type="entry name" value="Lambda_DNA-bd_dom_sf"/>
</dbReference>
<dbReference type="SMART" id="SM00354">
    <property type="entry name" value="HTH_LACI"/>
    <property type="match status" value="1"/>
</dbReference>
<keyword evidence="2 5" id="KW-0238">DNA-binding</keyword>
<reference evidence="5 6" key="1">
    <citation type="journal article" date="2021" name="Microorganisms">
        <title>Acidisoma silvae sp. nov. and Acidisomacellulosilytica sp. nov., Two Acidophilic Bacteria Isolated from Decaying Wood, Hydrolyzing Cellulose and Producing Poly-3-hydroxybutyrate.</title>
        <authorList>
            <person name="Mieszkin S."/>
            <person name="Pouder E."/>
            <person name="Uroz S."/>
            <person name="Simon-Colin C."/>
            <person name="Alain K."/>
        </authorList>
    </citation>
    <scope>NUCLEOTIDE SEQUENCE [LARGE SCALE GENOMIC DNA]</scope>
    <source>
        <strain evidence="5 6">HW T5.17</strain>
    </source>
</reference>
<proteinExistence type="predicted"/>
<dbReference type="RefSeq" id="WP_227308729.1">
    <property type="nucleotide sequence ID" value="NZ_JAESVA010000006.1"/>
</dbReference>
<dbReference type="Gene3D" id="3.40.50.2300">
    <property type="match status" value="2"/>
</dbReference>
<evidence type="ECO:0000313" key="5">
    <source>
        <dbReference type="EMBL" id="MCB8882061.1"/>
    </source>
</evidence>
<dbReference type="Proteomes" id="UP000721844">
    <property type="component" value="Unassembled WGS sequence"/>
</dbReference>
<dbReference type="PANTHER" id="PTHR30146:SF138">
    <property type="entry name" value="TRANSCRIPTIONAL REGULATORY PROTEIN"/>
    <property type="match status" value="1"/>
</dbReference>
<keyword evidence="1" id="KW-0805">Transcription regulation</keyword>
<dbReference type="EMBL" id="JAESVA010000006">
    <property type="protein sequence ID" value="MCB8882061.1"/>
    <property type="molecule type" value="Genomic_DNA"/>
</dbReference>
<dbReference type="PROSITE" id="PS50932">
    <property type="entry name" value="HTH_LACI_2"/>
    <property type="match status" value="1"/>
</dbReference>
<accession>A0A964E513</accession>
<dbReference type="Gene3D" id="1.10.260.40">
    <property type="entry name" value="lambda repressor-like DNA-binding domains"/>
    <property type="match status" value="1"/>
</dbReference>
<evidence type="ECO:0000313" key="6">
    <source>
        <dbReference type="Proteomes" id="UP000721844"/>
    </source>
</evidence>
<dbReference type="InterPro" id="IPR000843">
    <property type="entry name" value="HTH_LacI"/>
</dbReference>
<sequence length="338" mass="36122">MRALADSIGVDRATISRALSTDKAHLVAPATRDLIRAAAAAAGYRADLMAATLRRGRSDTVGILVSDMMNEVLVRVMREIVTDLNRDQTRGQELTPLIAETGDGSGHIGHFLRTFLSRRVDAIICLSATEDDAEALQAAAREVPVVLAVRSISAIDLPSATCDDGAGGALVARHFLAHHHRVVCQIQGPQTATTFRNRAAGFSVVCREAGVRELSIGTSARAAISSEGRAVAEAILATPDRPTAVFAHNDSMALGFIEAMRHQGLAYPDDIAIVGFNNTELSRVLARPMSTVEYPVAKVSGHAADLVRALIKNREFSWESKSFDPQLVDRGTGVKRPA</sequence>
<gene>
    <name evidence="5" type="ORF">ACELLULO517_17585</name>
</gene>
<dbReference type="Pfam" id="PF13377">
    <property type="entry name" value="Peripla_BP_3"/>
    <property type="match status" value="1"/>
</dbReference>
<dbReference type="GO" id="GO:0003700">
    <property type="term" value="F:DNA-binding transcription factor activity"/>
    <property type="evidence" value="ECO:0007669"/>
    <property type="project" value="TreeGrafter"/>
</dbReference>
<dbReference type="PANTHER" id="PTHR30146">
    <property type="entry name" value="LACI-RELATED TRANSCRIPTIONAL REPRESSOR"/>
    <property type="match status" value="1"/>
</dbReference>
<organism evidence="5 6">
    <name type="scientific">Acidisoma cellulosilyticum</name>
    <dbReference type="NCBI Taxonomy" id="2802395"/>
    <lineage>
        <taxon>Bacteria</taxon>
        <taxon>Pseudomonadati</taxon>
        <taxon>Pseudomonadota</taxon>
        <taxon>Alphaproteobacteria</taxon>
        <taxon>Acetobacterales</taxon>
        <taxon>Acidocellaceae</taxon>
        <taxon>Acidisoma</taxon>
    </lineage>
</organism>
<evidence type="ECO:0000256" key="3">
    <source>
        <dbReference type="ARBA" id="ARBA00023163"/>
    </source>
</evidence>
<dbReference type="AlphaFoldDB" id="A0A964E513"/>
<dbReference type="SUPFAM" id="SSF53822">
    <property type="entry name" value="Periplasmic binding protein-like I"/>
    <property type="match status" value="1"/>
</dbReference>
<dbReference type="InterPro" id="IPR028082">
    <property type="entry name" value="Peripla_BP_I"/>
</dbReference>
<protein>
    <submittedName>
        <fullName evidence="5">LacI family DNA-binding transcriptional regulator</fullName>
    </submittedName>
</protein>
<name>A0A964E513_9PROT</name>
<evidence type="ECO:0000259" key="4">
    <source>
        <dbReference type="PROSITE" id="PS50932"/>
    </source>
</evidence>